<evidence type="ECO:0000313" key="3">
    <source>
        <dbReference type="EMBL" id="SHG88145.1"/>
    </source>
</evidence>
<organism evidence="3 4">
    <name type="scientific">Pollutimonas bauzanensis</name>
    <dbReference type="NCBI Taxonomy" id="658167"/>
    <lineage>
        <taxon>Bacteria</taxon>
        <taxon>Pseudomonadati</taxon>
        <taxon>Pseudomonadota</taxon>
        <taxon>Betaproteobacteria</taxon>
        <taxon>Burkholderiales</taxon>
        <taxon>Alcaligenaceae</taxon>
        <taxon>Pollutimonas</taxon>
    </lineage>
</organism>
<keyword evidence="1" id="KW-0378">Hydrolase</keyword>
<dbReference type="AlphaFoldDB" id="A0A1M5NF99"/>
<dbReference type="EMBL" id="FQXE01000001">
    <property type="protein sequence ID" value="SHG88145.1"/>
    <property type="molecule type" value="Genomic_DNA"/>
</dbReference>
<sequence>MKQDADIEAQYNALAGRPDYGLAVLPDWTRRSAAYRAAAPCSLDVVYGPGPRERLDVFPAADASRRPTLVYFHGGYWQRGDKSLYSFIAEPFVKNGVSVVIVNYDLCPAVSLSHITARARGALAWIWRHAGRLGLSAGQLFVMGHSAGGHLAAMIMAADWPAIGSGLPQDLVKGGIPISGVYELAPLRRTSINDALQMDGTEARELSPVNHPPHPLAPQLVVCGGAESAEFHRQADLYSRRYATSERPIERHTVPGCDHFDILNELARESSAFFGKALRLAGA</sequence>
<keyword evidence="4" id="KW-1185">Reference proteome</keyword>
<name>A0A1M5NF99_9BURK</name>
<accession>A0A1M5NF99</accession>
<dbReference type="PANTHER" id="PTHR48081">
    <property type="entry name" value="AB HYDROLASE SUPERFAMILY PROTEIN C4A8.06C"/>
    <property type="match status" value="1"/>
</dbReference>
<dbReference type="Proteomes" id="UP000184226">
    <property type="component" value="Unassembled WGS sequence"/>
</dbReference>
<dbReference type="RefSeq" id="WP_073101479.1">
    <property type="nucleotide sequence ID" value="NZ_FQXE01000001.1"/>
</dbReference>
<dbReference type="InterPro" id="IPR050300">
    <property type="entry name" value="GDXG_lipolytic_enzyme"/>
</dbReference>
<evidence type="ECO:0000313" key="4">
    <source>
        <dbReference type="Proteomes" id="UP000184226"/>
    </source>
</evidence>
<protein>
    <submittedName>
        <fullName evidence="3">Arylformamidase</fullName>
    </submittedName>
</protein>
<dbReference type="GO" id="GO:0016787">
    <property type="term" value="F:hydrolase activity"/>
    <property type="evidence" value="ECO:0007669"/>
    <property type="project" value="UniProtKB-KW"/>
</dbReference>
<reference evidence="3 4" key="1">
    <citation type="submission" date="2016-11" db="EMBL/GenBank/DDBJ databases">
        <authorList>
            <person name="Jaros S."/>
            <person name="Januszkiewicz K."/>
            <person name="Wedrychowicz H."/>
        </authorList>
    </citation>
    <scope>NUCLEOTIDE SEQUENCE [LARGE SCALE GENOMIC DNA]</scope>
    <source>
        <strain evidence="3 4">CGMCC 1.10190</strain>
    </source>
</reference>
<dbReference type="STRING" id="658167.SAMN04488135_101508"/>
<dbReference type="InterPro" id="IPR049492">
    <property type="entry name" value="BD-FAE-like_dom"/>
</dbReference>
<dbReference type="SUPFAM" id="SSF53474">
    <property type="entry name" value="alpha/beta-Hydrolases"/>
    <property type="match status" value="1"/>
</dbReference>
<dbReference type="Gene3D" id="3.40.50.1820">
    <property type="entry name" value="alpha/beta hydrolase"/>
    <property type="match status" value="1"/>
</dbReference>
<dbReference type="PANTHER" id="PTHR48081:SF33">
    <property type="entry name" value="KYNURENINE FORMAMIDASE"/>
    <property type="match status" value="1"/>
</dbReference>
<dbReference type="OrthoDB" id="9771666at2"/>
<evidence type="ECO:0000256" key="1">
    <source>
        <dbReference type="ARBA" id="ARBA00022801"/>
    </source>
</evidence>
<feature type="domain" description="BD-FAE-like" evidence="2">
    <location>
        <begin position="58"/>
        <end position="155"/>
    </location>
</feature>
<gene>
    <name evidence="3" type="ORF">SAMN04488135_101508</name>
</gene>
<proteinExistence type="predicted"/>
<dbReference type="InterPro" id="IPR029058">
    <property type="entry name" value="AB_hydrolase_fold"/>
</dbReference>
<dbReference type="Pfam" id="PF20434">
    <property type="entry name" value="BD-FAE"/>
    <property type="match status" value="1"/>
</dbReference>
<evidence type="ECO:0000259" key="2">
    <source>
        <dbReference type="Pfam" id="PF20434"/>
    </source>
</evidence>